<dbReference type="InterPro" id="IPR013785">
    <property type="entry name" value="Aldolase_TIM"/>
</dbReference>
<keyword evidence="1" id="KW-0694">RNA-binding</keyword>
<proteinExistence type="predicted"/>
<reference evidence="5" key="2">
    <citation type="submission" date="2020-04" db="EMBL/GenBank/DDBJ databases">
        <title>Genome analysis and biological profiling of marine Cellulosimicrobium funkei MOSEL-ME6.</title>
        <authorList>
            <person name="Tanveer F."/>
            <person name="Xie Y."/>
            <person name="Shinwari Z.K."/>
        </authorList>
    </citation>
    <scope>NUCLEOTIDE SEQUENCE [LARGE SCALE GENOMIC DNA]</scope>
    <source>
        <strain evidence="5">MOSEL-ME25</strain>
    </source>
</reference>
<dbReference type="STRING" id="45670.SN16_02305"/>
<evidence type="ECO:0000313" key="5">
    <source>
        <dbReference type="Proteomes" id="UP000527860"/>
    </source>
</evidence>
<reference evidence="3" key="3">
    <citation type="submission" date="2020-04" db="EMBL/GenBank/DDBJ databases">
        <authorList>
            <person name="Tanveer F."/>
            <person name="Xie Y."/>
            <person name="Shinwari Z.K."/>
        </authorList>
    </citation>
    <scope>NUCLEOTIDE SEQUENCE</scope>
    <source>
        <strain evidence="3">MOSEL-ME25</strain>
    </source>
</reference>
<evidence type="ECO:0000313" key="4">
    <source>
        <dbReference type="Proteomes" id="UP000031546"/>
    </source>
</evidence>
<keyword evidence="1" id="KW-0804">Transcription</keyword>
<dbReference type="InterPro" id="IPR006699">
    <property type="entry name" value="GlpP"/>
</dbReference>
<dbReference type="AlphaFoldDB" id="A0A0C2E882"/>
<name>A0A0C2E882_9STAP</name>
<reference evidence="3 5" key="4">
    <citation type="submission" date="2022-12" db="EMBL/GenBank/DDBJ databases">
        <title>Genome analysis and biological profiling of marine Salinicoccus roseus MOSEL-ME25.</title>
        <authorList>
            <person name="Mirza F.T."/>
            <person name="Xie Y."/>
            <person name="Shinwari Z.K."/>
        </authorList>
    </citation>
    <scope>NUCLEOTIDE SEQUENCE [LARGE SCALE GENOMIC DNA]</scope>
    <source>
        <strain evidence="3 5">MOSEL-ME25</strain>
    </source>
</reference>
<keyword evidence="5" id="KW-1185">Reference proteome</keyword>
<dbReference type="RefSeq" id="WP_040104991.1">
    <property type="nucleotide sequence ID" value="NZ_JABEVU030000001.1"/>
</dbReference>
<dbReference type="PANTHER" id="PTHR35787">
    <property type="entry name" value="GLYCEROL UPTAKE OPERON ANTITERMINATOR REGULATORY PROTEIN"/>
    <property type="match status" value="1"/>
</dbReference>
<dbReference type="EMBL" id="JXII01000002">
    <property type="protein sequence ID" value="KIH71527.1"/>
    <property type="molecule type" value="Genomic_DNA"/>
</dbReference>
<dbReference type="GO" id="GO:0001072">
    <property type="term" value="F:transcription antitermination factor activity, RNA binding"/>
    <property type="evidence" value="ECO:0007669"/>
    <property type="project" value="TreeGrafter"/>
</dbReference>
<evidence type="ECO:0000313" key="2">
    <source>
        <dbReference type="EMBL" id="KIH71527.1"/>
    </source>
</evidence>
<protein>
    <recommendedName>
        <fullName evidence="1">Glycerol uptake operon antiterminator regulatory protein</fullName>
    </recommendedName>
</protein>
<sequence length="183" mass="20327">MKILPAIRSMKDFEKLIGSPYRACVILDIHIGHLESHIITIKKHGFDVYLHLDLIKGLAVDTASLEYIHQKYKPTGIVTTRGRIIKKANQLGLETVLRIFVIDSSAIEKSIELIRQTEPKLIEILPGVVPKVIHLINSEVEADVIAGGLIETQREVDEAIAAGAKYVTTSKTSLWFDPANHTS</sequence>
<comment type="caution">
    <text evidence="2">The sequence shown here is derived from an EMBL/GenBank/DDBJ whole genome shotgun (WGS) entry which is preliminary data.</text>
</comment>
<dbReference type="GO" id="GO:0045893">
    <property type="term" value="P:positive regulation of DNA-templated transcription"/>
    <property type="evidence" value="ECO:0007669"/>
    <property type="project" value="TreeGrafter"/>
</dbReference>
<dbReference type="Gene3D" id="3.20.20.70">
    <property type="entry name" value="Aldolase class I"/>
    <property type="match status" value="1"/>
</dbReference>
<dbReference type="GO" id="GO:0006071">
    <property type="term" value="P:glycerol metabolic process"/>
    <property type="evidence" value="ECO:0007669"/>
    <property type="project" value="UniProtKB-UniRule"/>
</dbReference>
<reference evidence="2 4" key="1">
    <citation type="submission" date="2015-01" db="EMBL/GenBank/DDBJ databases">
        <title>Genome sequences of high lactate-tolerant strain Salinicoccus roseus W12 with industrial interest.</title>
        <authorList>
            <person name="Wang H."/>
            <person name="Yu B."/>
        </authorList>
    </citation>
    <scope>NUCLEOTIDE SEQUENCE [LARGE SCALE GENOMIC DNA]</scope>
    <source>
        <strain evidence="2 4">W12</strain>
    </source>
</reference>
<accession>A0A0C2E882</accession>
<comment type="function">
    <text evidence="1">Regulates expression of the glpD operon. In the presence of glycerol 3-phosphate (G3P) causes antitermination of transcription of glpD at the inverted repeat of the leader region to enhance its transcription. Binds and stabilizes glpD leader mRNA.</text>
</comment>
<organism evidence="2 4">
    <name type="scientific">Salinicoccus roseus</name>
    <dbReference type="NCBI Taxonomy" id="45670"/>
    <lineage>
        <taxon>Bacteria</taxon>
        <taxon>Bacillati</taxon>
        <taxon>Bacillota</taxon>
        <taxon>Bacilli</taxon>
        <taxon>Bacillales</taxon>
        <taxon>Staphylococcaceae</taxon>
        <taxon>Salinicoccus</taxon>
    </lineage>
</organism>
<gene>
    <name evidence="3" type="ORF">F7P68_0003610</name>
    <name evidence="2" type="ORF">SN16_02305</name>
</gene>
<dbReference type="PIRSF" id="PIRSF016897">
    <property type="entry name" value="GlpP"/>
    <property type="match status" value="1"/>
</dbReference>
<dbReference type="SUPFAM" id="SSF110391">
    <property type="entry name" value="GlpP-like"/>
    <property type="match status" value="1"/>
</dbReference>
<dbReference type="OrthoDB" id="9799580at2"/>
<evidence type="ECO:0000256" key="1">
    <source>
        <dbReference type="PIRNR" id="PIRNR016897"/>
    </source>
</evidence>
<dbReference type="GeneID" id="77844370"/>
<dbReference type="Pfam" id="PF04309">
    <property type="entry name" value="G3P_antiterm"/>
    <property type="match status" value="1"/>
</dbReference>
<dbReference type="GO" id="GO:0003723">
    <property type="term" value="F:RNA binding"/>
    <property type="evidence" value="ECO:0007669"/>
    <property type="project" value="UniProtKB-KW"/>
</dbReference>
<dbReference type="EMBL" id="JABEVU030000001">
    <property type="protein sequence ID" value="MDB0579606.1"/>
    <property type="molecule type" value="Genomic_DNA"/>
</dbReference>
<keyword evidence="1" id="KW-0319">Glycerol metabolism</keyword>
<dbReference type="Proteomes" id="UP000031546">
    <property type="component" value="Unassembled WGS sequence"/>
</dbReference>
<evidence type="ECO:0000313" key="3">
    <source>
        <dbReference type="EMBL" id="MDB0579606.1"/>
    </source>
</evidence>
<keyword evidence="1" id="KW-0805">Transcription regulation</keyword>
<dbReference type="PANTHER" id="PTHR35787:SF1">
    <property type="entry name" value="GLYCEROL UPTAKE OPERON ANTITERMINATOR REGULATORY PROTEIN"/>
    <property type="match status" value="1"/>
</dbReference>
<dbReference type="Proteomes" id="UP000527860">
    <property type="component" value="Unassembled WGS sequence"/>
</dbReference>